<gene>
    <name evidence="2" type="ORF">COV07_04225</name>
</gene>
<evidence type="ECO:0000313" key="2">
    <source>
        <dbReference type="EMBL" id="PIR46318.1"/>
    </source>
</evidence>
<protein>
    <submittedName>
        <fullName evidence="2">Type II toxin-antitoxin system mRNA interferase toxin, RelE/StbE family</fullName>
    </submittedName>
</protein>
<comment type="caution">
    <text evidence="2">The sequence shown here is derived from an EMBL/GenBank/DDBJ whole genome shotgun (WGS) entry which is preliminary data.</text>
</comment>
<dbReference type="AlphaFoldDB" id="A0A2H0RIK4"/>
<dbReference type="GO" id="GO:0006402">
    <property type="term" value="P:mRNA catabolic process"/>
    <property type="evidence" value="ECO:0007669"/>
    <property type="project" value="TreeGrafter"/>
</dbReference>
<name>A0A2H0RIK4_9BACT</name>
<dbReference type="Pfam" id="PF15738">
    <property type="entry name" value="YafQ_toxin"/>
    <property type="match status" value="1"/>
</dbReference>
<proteinExistence type="predicted"/>
<dbReference type="Proteomes" id="UP000230833">
    <property type="component" value="Unassembled WGS sequence"/>
</dbReference>
<dbReference type="GO" id="GO:0006415">
    <property type="term" value="P:translational termination"/>
    <property type="evidence" value="ECO:0007669"/>
    <property type="project" value="TreeGrafter"/>
</dbReference>
<organism evidence="2 3">
    <name type="scientific">Candidatus Vogelbacteria bacterium CG10_big_fil_rev_8_21_14_0_10_45_14</name>
    <dbReference type="NCBI Taxonomy" id="1975042"/>
    <lineage>
        <taxon>Bacteria</taxon>
        <taxon>Candidatus Vogeliibacteriota</taxon>
    </lineage>
</organism>
<accession>A0A2H0RIK4</accession>
<dbReference type="InterPro" id="IPR007712">
    <property type="entry name" value="RelE/ParE_toxin"/>
</dbReference>
<evidence type="ECO:0000256" key="1">
    <source>
        <dbReference type="ARBA" id="ARBA00022649"/>
    </source>
</evidence>
<dbReference type="GO" id="GO:0004521">
    <property type="term" value="F:RNA endonuclease activity"/>
    <property type="evidence" value="ECO:0007669"/>
    <property type="project" value="TreeGrafter"/>
</dbReference>
<evidence type="ECO:0000313" key="3">
    <source>
        <dbReference type="Proteomes" id="UP000230833"/>
    </source>
</evidence>
<reference evidence="2 3" key="1">
    <citation type="submission" date="2017-09" db="EMBL/GenBank/DDBJ databases">
        <title>Depth-based differentiation of microbial function through sediment-hosted aquifers and enrichment of novel symbionts in the deep terrestrial subsurface.</title>
        <authorList>
            <person name="Probst A.J."/>
            <person name="Ladd B."/>
            <person name="Jarett J.K."/>
            <person name="Geller-Mcgrath D.E."/>
            <person name="Sieber C.M."/>
            <person name="Emerson J.B."/>
            <person name="Anantharaman K."/>
            <person name="Thomas B.C."/>
            <person name="Malmstrom R."/>
            <person name="Stieglmeier M."/>
            <person name="Klingl A."/>
            <person name="Woyke T."/>
            <person name="Ryan C.M."/>
            <person name="Banfield J.F."/>
        </authorList>
    </citation>
    <scope>NUCLEOTIDE SEQUENCE [LARGE SCALE GENOMIC DNA]</scope>
    <source>
        <strain evidence="2">CG10_big_fil_rev_8_21_14_0_10_45_14</strain>
    </source>
</reference>
<sequence>MQYKISYAKSFRKMLKRLLKSGKFSETVLEEVIDALSEGLPLPAARRDNSLHGDLQLFRECHLAGDFLLVYERMETIKEIT</sequence>
<feature type="non-terminal residue" evidence="2">
    <location>
        <position position="81"/>
    </location>
</feature>
<dbReference type="NCBIfam" id="TIGR02385">
    <property type="entry name" value="RelE_StbE"/>
    <property type="match status" value="1"/>
</dbReference>
<dbReference type="PANTHER" id="PTHR40588:SF1">
    <property type="entry name" value="MRNA INTERFERASE TOXIN YAFQ"/>
    <property type="match status" value="1"/>
</dbReference>
<keyword evidence="1" id="KW-1277">Toxin-antitoxin system</keyword>
<dbReference type="Gene3D" id="3.30.2310.20">
    <property type="entry name" value="RelE-like"/>
    <property type="match status" value="1"/>
</dbReference>
<dbReference type="EMBL" id="PCYL01000046">
    <property type="protein sequence ID" value="PIR46318.1"/>
    <property type="molecule type" value="Genomic_DNA"/>
</dbReference>
<dbReference type="PANTHER" id="PTHR40588">
    <property type="entry name" value="MRNA INTERFERASE TOXIN YAFQ"/>
    <property type="match status" value="1"/>
</dbReference>
<dbReference type="SUPFAM" id="SSF143011">
    <property type="entry name" value="RelE-like"/>
    <property type="match status" value="1"/>
</dbReference>
<dbReference type="InterPro" id="IPR035093">
    <property type="entry name" value="RelE/ParE_toxin_dom_sf"/>
</dbReference>
<dbReference type="InterPro" id="IPR004386">
    <property type="entry name" value="Toxin_YafQ-like"/>
</dbReference>